<gene>
    <name evidence="1" type="ORF">EV131_13115</name>
</gene>
<proteinExistence type="predicted"/>
<sequence length="76" mass="8289">MRLKTGLVLVRQKPGSAKGVMFITLEDETGPANLVVWPTLGIATGYGQGTDLWRRGVLKPPPRRSPSLLLHLTDLP</sequence>
<name>A0AAX2QA04_9HYPH</name>
<comment type="caution">
    <text evidence="1">The sequence shown here is derived from an EMBL/GenBank/DDBJ whole genome shotgun (WGS) entry which is preliminary data.</text>
</comment>
<dbReference type="CDD" id="cd04485">
    <property type="entry name" value="DnaE_OBF"/>
    <property type="match status" value="1"/>
</dbReference>
<evidence type="ECO:0000313" key="1">
    <source>
        <dbReference type="EMBL" id="TCU12727.1"/>
    </source>
</evidence>
<organism evidence="1 2">
    <name type="scientific">Rhizobium laguerreae</name>
    <dbReference type="NCBI Taxonomy" id="1076926"/>
    <lineage>
        <taxon>Bacteria</taxon>
        <taxon>Pseudomonadati</taxon>
        <taxon>Pseudomonadota</taxon>
        <taxon>Alphaproteobacteria</taxon>
        <taxon>Hyphomicrobiales</taxon>
        <taxon>Rhizobiaceae</taxon>
        <taxon>Rhizobium/Agrobacterium group</taxon>
        <taxon>Rhizobium</taxon>
    </lineage>
</organism>
<accession>A0AAX2QA04</accession>
<dbReference type="Proteomes" id="UP000295021">
    <property type="component" value="Unassembled WGS sequence"/>
</dbReference>
<dbReference type="AlphaFoldDB" id="A0AAX2QA04"/>
<evidence type="ECO:0008006" key="3">
    <source>
        <dbReference type="Google" id="ProtNLM"/>
    </source>
</evidence>
<dbReference type="EMBL" id="SMBI01000031">
    <property type="protein sequence ID" value="TCU12727.1"/>
    <property type="molecule type" value="Genomic_DNA"/>
</dbReference>
<reference evidence="1 2" key="1">
    <citation type="submission" date="2019-03" db="EMBL/GenBank/DDBJ databases">
        <title>Genomic Encyclopedia of Type Strains, Phase IV (KMG-V): Genome sequencing to study the core and pangenomes of soil and plant-associated prokaryotes.</title>
        <authorList>
            <person name="Whitman W."/>
        </authorList>
    </citation>
    <scope>NUCLEOTIDE SEQUENCE [LARGE SCALE GENOMIC DNA]</scope>
    <source>
        <strain evidence="1 2">FB403</strain>
    </source>
</reference>
<protein>
    <recommendedName>
        <fullName evidence="3">OB domain-containing protein</fullName>
    </recommendedName>
</protein>
<evidence type="ECO:0000313" key="2">
    <source>
        <dbReference type="Proteomes" id="UP000295021"/>
    </source>
</evidence>